<evidence type="ECO:0000259" key="1">
    <source>
        <dbReference type="Pfam" id="PF00561"/>
    </source>
</evidence>
<keyword evidence="2" id="KW-0378">Hydrolase</keyword>
<dbReference type="SUPFAM" id="SSF53474">
    <property type="entry name" value="alpha/beta-Hydrolases"/>
    <property type="match status" value="1"/>
</dbReference>
<dbReference type="Gene3D" id="3.40.50.1820">
    <property type="entry name" value="alpha/beta hydrolase"/>
    <property type="match status" value="1"/>
</dbReference>
<reference evidence="3" key="1">
    <citation type="submission" date="2020-01" db="EMBL/GenBank/DDBJ databases">
        <title>Sphingomonas sp. strain CSW-10.</title>
        <authorList>
            <person name="Chen W.-M."/>
        </authorList>
    </citation>
    <scope>NUCLEOTIDE SEQUENCE [LARGE SCALE GENOMIC DNA]</scope>
    <source>
        <strain evidence="3">FSY-8</strain>
    </source>
</reference>
<accession>A0ABW9XBQ6</accession>
<evidence type="ECO:0000313" key="2">
    <source>
        <dbReference type="EMBL" id="NBC35965.1"/>
    </source>
</evidence>
<dbReference type="InterPro" id="IPR029058">
    <property type="entry name" value="AB_hydrolase_fold"/>
</dbReference>
<protein>
    <submittedName>
        <fullName evidence="2">Alpha/beta fold hydrolase</fullName>
    </submittedName>
</protein>
<gene>
    <name evidence="2" type="ORF">GTZ99_05280</name>
</gene>
<comment type="caution">
    <text evidence="2">The sequence shown here is derived from an EMBL/GenBank/DDBJ whole genome shotgun (WGS) entry which is preliminary data.</text>
</comment>
<feature type="domain" description="AB hydrolase-1" evidence="1">
    <location>
        <begin position="65"/>
        <end position="299"/>
    </location>
</feature>
<organism evidence="2 3">
    <name type="scientific">Novosphingobium ovatum</name>
    <dbReference type="NCBI Taxonomy" id="1908523"/>
    <lineage>
        <taxon>Bacteria</taxon>
        <taxon>Pseudomonadati</taxon>
        <taxon>Pseudomonadota</taxon>
        <taxon>Alphaproteobacteria</taxon>
        <taxon>Sphingomonadales</taxon>
        <taxon>Sphingomonadaceae</taxon>
        <taxon>Novosphingobium</taxon>
    </lineage>
</organism>
<evidence type="ECO:0000313" key="3">
    <source>
        <dbReference type="Proteomes" id="UP000753724"/>
    </source>
</evidence>
<sequence length="329" mass="34979">MGWGRKLTLGVAALALGAGGFVLAARSGMLKPDEAQMRARYGYPQSQYITVGDQALHLVDEGQGPVVVLVHGSFASVHMWDGWAEALKGHYRVIRFDRPGMGLSGPNPQGLYTGAAEADLIARLADQLKLDRFTIVGTSSGGEGVAHYAATHPERLTGVILSNIAAGPIVMRPPHYGPWFRAVLATDPWFKGWHTQALWRGVLTSNFADPAKVSDDLVREWTELNNRAQGWPRQFKVGGAPPFAGTPADLAAIRAPALVLWSDKDPEVPLEKDGQATLRTLGSADKALVVMANCGHMMPEECSAPSATAAKAFLDRITAAAPGTAGGGR</sequence>
<dbReference type="Proteomes" id="UP000753724">
    <property type="component" value="Unassembled WGS sequence"/>
</dbReference>
<dbReference type="PANTHER" id="PTHR43689:SF8">
    <property type="entry name" value="ALPHA_BETA-HYDROLASES SUPERFAMILY PROTEIN"/>
    <property type="match status" value="1"/>
</dbReference>
<dbReference type="InterPro" id="IPR000073">
    <property type="entry name" value="AB_hydrolase_1"/>
</dbReference>
<dbReference type="GO" id="GO:0016787">
    <property type="term" value="F:hydrolase activity"/>
    <property type="evidence" value="ECO:0007669"/>
    <property type="project" value="UniProtKB-KW"/>
</dbReference>
<dbReference type="EMBL" id="JAAAPO010000002">
    <property type="protein sequence ID" value="NBC35965.1"/>
    <property type="molecule type" value="Genomic_DNA"/>
</dbReference>
<proteinExistence type="predicted"/>
<dbReference type="PRINTS" id="PR00111">
    <property type="entry name" value="ABHYDROLASE"/>
</dbReference>
<dbReference type="RefSeq" id="WP_161717243.1">
    <property type="nucleotide sequence ID" value="NZ_JAAAPO010000002.1"/>
</dbReference>
<name>A0ABW9XBQ6_9SPHN</name>
<keyword evidence="3" id="KW-1185">Reference proteome</keyword>
<dbReference type="Pfam" id="PF00561">
    <property type="entry name" value="Abhydrolase_1"/>
    <property type="match status" value="1"/>
</dbReference>
<dbReference type="PANTHER" id="PTHR43689">
    <property type="entry name" value="HYDROLASE"/>
    <property type="match status" value="1"/>
</dbReference>